<comment type="caution">
    <text evidence="1">The sequence shown here is derived from an EMBL/GenBank/DDBJ whole genome shotgun (WGS) entry which is preliminary data.</text>
</comment>
<organism evidence="1 2">
    <name type="scientific">Parelaphostrongylus tenuis</name>
    <name type="common">Meningeal worm</name>
    <dbReference type="NCBI Taxonomy" id="148309"/>
    <lineage>
        <taxon>Eukaryota</taxon>
        <taxon>Metazoa</taxon>
        <taxon>Ecdysozoa</taxon>
        <taxon>Nematoda</taxon>
        <taxon>Chromadorea</taxon>
        <taxon>Rhabditida</taxon>
        <taxon>Rhabditina</taxon>
        <taxon>Rhabditomorpha</taxon>
        <taxon>Strongyloidea</taxon>
        <taxon>Metastrongylidae</taxon>
        <taxon>Parelaphostrongylus</taxon>
    </lineage>
</organism>
<dbReference type="AlphaFoldDB" id="A0AAD5WIZ9"/>
<name>A0AAD5WIZ9_PARTN</name>
<sequence>MCNRHLRSDEARSLQSVALVWAEPGYGPRTIALPDRRNGLQHSDVSVGISYIGPPRPYCMRDHLRKCSSVTAQAGLSQVDHH</sequence>
<keyword evidence="2" id="KW-1185">Reference proteome</keyword>
<proteinExistence type="predicted"/>
<accession>A0AAD5WIZ9</accession>
<dbReference type="Proteomes" id="UP001196413">
    <property type="component" value="Unassembled WGS sequence"/>
</dbReference>
<evidence type="ECO:0000313" key="1">
    <source>
        <dbReference type="EMBL" id="KAJ1371228.1"/>
    </source>
</evidence>
<dbReference type="EMBL" id="JAHQIW010006939">
    <property type="protein sequence ID" value="KAJ1371228.1"/>
    <property type="molecule type" value="Genomic_DNA"/>
</dbReference>
<gene>
    <name evidence="1" type="ORF">KIN20_033139</name>
</gene>
<evidence type="ECO:0000313" key="2">
    <source>
        <dbReference type="Proteomes" id="UP001196413"/>
    </source>
</evidence>
<protein>
    <submittedName>
        <fullName evidence="1">Uncharacterized protein</fullName>
    </submittedName>
</protein>
<reference evidence="1" key="1">
    <citation type="submission" date="2021-06" db="EMBL/GenBank/DDBJ databases">
        <title>Parelaphostrongylus tenuis whole genome reference sequence.</title>
        <authorList>
            <person name="Garwood T.J."/>
            <person name="Larsen P.A."/>
            <person name="Fountain-Jones N.M."/>
            <person name="Garbe J.R."/>
            <person name="Macchietto M.G."/>
            <person name="Kania S.A."/>
            <person name="Gerhold R.W."/>
            <person name="Richards J.E."/>
            <person name="Wolf T.M."/>
        </authorList>
    </citation>
    <scope>NUCLEOTIDE SEQUENCE</scope>
    <source>
        <strain evidence="1">MNPRO001-30</strain>
        <tissue evidence="1">Meninges</tissue>
    </source>
</reference>